<protein>
    <recommendedName>
        <fullName evidence="3">Porin domain-containing protein</fullName>
    </recommendedName>
</protein>
<organism evidence="2">
    <name type="scientific">uncultured Sulfurovum sp</name>
    <dbReference type="NCBI Taxonomy" id="269237"/>
    <lineage>
        <taxon>Bacteria</taxon>
        <taxon>Pseudomonadati</taxon>
        <taxon>Campylobacterota</taxon>
        <taxon>Epsilonproteobacteria</taxon>
        <taxon>Campylobacterales</taxon>
        <taxon>Sulfurovaceae</taxon>
        <taxon>Sulfurovum</taxon>
        <taxon>environmental samples</taxon>
    </lineage>
</organism>
<dbReference type="Gene3D" id="2.40.160.10">
    <property type="entry name" value="Porin"/>
    <property type="match status" value="1"/>
</dbReference>
<dbReference type="EMBL" id="CACVAZ010000021">
    <property type="protein sequence ID" value="CAA6804912.1"/>
    <property type="molecule type" value="Genomic_DNA"/>
</dbReference>
<evidence type="ECO:0008006" key="3">
    <source>
        <dbReference type="Google" id="ProtNLM"/>
    </source>
</evidence>
<proteinExistence type="predicted"/>
<evidence type="ECO:0000313" key="2">
    <source>
        <dbReference type="EMBL" id="CAA6804912.1"/>
    </source>
</evidence>
<name>A0A6S6S5H0_9BACT</name>
<evidence type="ECO:0000256" key="1">
    <source>
        <dbReference type="SAM" id="SignalP"/>
    </source>
</evidence>
<dbReference type="InterPro" id="IPR023614">
    <property type="entry name" value="Porin_dom_sf"/>
</dbReference>
<feature type="chain" id="PRO_5027956143" description="Porin domain-containing protein" evidence="1">
    <location>
        <begin position="24"/>
        <end position="355"/>
    </location>
</feature>
<gene>
    <name evidence="2" type="ORF">HELGO_WM30823</name>
</gene>
<feature type="signal peptide" evidence="1">
    <location>
        <begin position="1"/>
        <end position="23"/>
    </location>
</feature>
<sequence>MKFTKLSLITVLAVSTMTTIAVAGDTTVGGKAQVYYYTTDGAGTSDLGSNGTSATGTAVTLDVAHKLSNAITANFTAVGYTHLGDDMGANKFEASKADGFFNVANLTGSFGDTTVVAGRQLLATPMLAGFDWLLAPGSFEAATLVNKSMDKFTFIASYINKYRGNNTGDNFVRLADDNYAFSAGYSDVVDANLWFYNIDALNYTQVYGDVSKEFNGVSISGQGVKTNYDTGLDSTGYGLKVGMALSSVDMSVAYNHMEDRAAGLLGVDSVYTTSWNSFASQDVGDSWKVDASTEIAGVSATASYADYETIGSEFDVILGYGLTENTSLDAIYSSTKYAESDTADNALELIGTYTF</sequence>
<accession>A0A6S6S5H0</accession>
<keyword evidence="1" id="KW-0732">Signal</keyword>
<dbReference type="AlphaFoldDB" id="A0A6S6S5H0"/>
<reference evidence="2" key="1">
    <citation type="submission" date="2020-01" db="EMBL/GenBank/DDBJ databases">
        <authorList>
            <person name="Meier V. D."/>
            <person name="Meier V D."/>
        </authorList>
    </citation>
    <scope>NUCLEOTIDE SEQUENCE</scope>
    <source>
        <strain evidence="2">HLG_WM_MAG_02</strain>
    </source>
</reference>